<dbReference type="Proteomes" id="UP000196655">
    <property type="component" value="Unassembled WGS sequence"/>
</dbReference>
<evidence type="ECO:0000259" key="4">
    <source>
        <dbReference type="Pfam" id="PF07731"/>
    </source>
</evidence>
<feature type="signal peptide" evidence="3">
    <location>
        <begin position="1"/>
        <end position="20"/>
    </location>
</feature>
<dbReference type="InterPro" id="IPR033138">
    <property type="entry name" value="Cu_oxidase_CS"/>
</dbReference>
<organism evidence="6 7">
    <name type="scientific">Inquilinus limosus</name>
    <dbReference type="NCBI Taxonomy" id="171674"/>
    <lineage>
        <taxon>Bacteria</taxon>
        <taxon>Pseudomonadati</taxon>
        <taxon>Pseudomonadota</taxon>
        <taxon>Alphaproteobacteria</taxon>
        <taxon>Rhodospirillales</taxon>
        <taxon>Rhodospirillaceae</taxon>
        <taxon>Inquilinus</taxon>
    </lineage>
</organism>
<dbReference type="AlphaFoldDB" id="A0A211ZHV0"/>
<dbReference type="CDD" id="cd13853">
    <property type="entry name" value="CuRO_1_Tth-MCO_like"/>
    <property type="match status" value="1"/>
</dbReference>
<accession>A0A211ZHV0</accession>
<evidence type="ECO:0000313" key="6">
    <source>
        <dbReference type="EMBL" id="OWJ64858.1"/>
    </source>
</evidence>
<feature type="domain" description="Plastocyanin-like" evidence="4">
    <location>
        <begin position="510"/>
        <end position="648"/>
    </location>
</feature>
<reference evidence="7" key="1">
    <citation type="submission" date="2017-05" db="EMBL/GenBank/DDBJ databases">
        <authorList>
            <person name="Macchi M."/>
            <person name="Festa S."/>
            <person name="Coppotelli B.M."/>
            <person name="Morelli I.S."/>
        </authorList>
    </citation>
    <scope>NUCLEOTIDE SEQUENCE [LARGE SCALE GENOMIC DNA]</scope>
    <source>
        <strain evidence="7">I</strain>
    </source>
</reference>
<name>A0A211ZHV0_9PROT</name>
<dbReference type="Pfam" id="PF07732">
    <property type="entry name" value="Cu-oxidase_3"/>
    <property type="match status" value="1"/>
</dbReference>
<feature type="domain" description="Plastocyanin-like" evidence="5">
    <location>
        <begin position="144"/>
        <end position="215"/>
    </location>
</feature>
<keyword evidence="7" id="KW-1185">Reference proteome</keyword>
<dbReference type="InterPro" id="IPR008972">
    <property type="entry name" value="Cupredoxin"/>
</dbReference>
<dbReference type="PROSITE" id="PS00080">
    <property type="entry name" value="MULTICOPPER_OXIDASE2"/>
    <property type="match status" value="1"/>
</dbReference>
<comment type="caution">
    <text evidence="6">The sequence shown here is derived from an EMBL/GenBank/DDBJ whole genome shotgun (WGS) entry which is preliminary data.</text>
</comment>
<protein>
    <submittedName>
        <fullName evidence="6">L-ascorbate oxidase</fullName>
    </submittedName>
</protein>
<keyword evidence="3" id="KW-0732">Signal</keyword>
<dbReference type="PANTHER" id="PTHR11709">
    <property type="entry name" value="MULTI-COPPER OXIDASE"/>
    <property type="match status" value="1"/>
</dbReference>
<dbReference type="GO" id="GO:0005507">
    <property type="term" value="F:copper ion binding"/>
    <property type="evidence" value="ECO:0007669"/>
    <property type="project" value="InterPro"/>
</dbReference>
<evidence type="ECO:0000256" key="2">
    <source>
        <dbReference type="ARBA" id="ARBA00023002"/>
    </source>
</evidence>
<evidence type="ECO:0000256" key="1">
    <source>
        <dbReference type="ARBA" id="ARBA00022723"/>
    </source>
</evidence>
<proteinExistence type="predicted"/>
<dbReference type="Pfam" id="PF07731">
    <property type="entry name" value="Cu-oxidase_2"/>
    <property type="match status" value="1"/>
</dbReference>
<keyword evidence="2" id="KW-0560">Oxidoreductase</keyword>
<dbReference type="Gene3D" id="2.60.40.420">
    <property type="entry name" value="Cupredoxins - blue copper proteins"/>
    <property type="match status" value="3"/>
</dbReference>
<gene>
    <name evidence="6" type="ORF">BWR60_22640</name>
</gene>
<evidence type="ECO:0000256" key="3">
    <source>
        <dbReference type="SAM" id="SignalP"/>
    </source>
</evidence>
<sequence length="678" mass="73169">MAVEPKIPIVPLLLAGLALAAIGAAPAAAQQTAERLVSNPRILGQGIAPQSLSVRTLQPLPHERVLDLNIEYTDGQIYNPTTGLYDKVRLRSYNGTDVDPSTPYVSPTIEAVPGNTIRVNLHNDLPADPTCASDGHMDGPHCFNGTNLHTHGLWVNPAGNGDNVLLSINPGVTFQYEYNIPGDHPAGTFWYHTHRHGSTALQVSSGMAGALIIRGSRLPTLTANGDLDTLLKDLPERVLVFQQIQYACRYPRANGVLGPIKQTEKGAYICDPGDVGGIEGYDQFGPGTWPASGRYTSINGVVLPTFQTKQGQVERWRMIHAGVRDTISLRIVKMKPSAKLAATFSQAEARAFIQDSCSDSGISYFRVAADGLTMAQAQGSNLSVFQPGYRWDALTVFPEAGRYCLIDASSPAAGSVNGDAPNPSLLGFVDVEPGTTVPDLTAYVRDALVAAADAAMPDDVKPAVIADLRDGLKLSKFVPHPDIAESEVTGHQELTFFIDTSTDDTKFEVSNTLSEADAHPYDPSRLDRQLSLGGVDEWTLQSHFVSHPFHIHVNPFQVVSIIDPTGKDVSVAGAVDDDGGQPGIADPQYPGLKGVWKDTLWIKSLLPDDPTGLYTITIRTRYQRYIGEFVLHCHILDHEDGGMMQNVAIVLPNGDVSAPKADAPPLQLQQMQMHTHKP</sequence>
<evidence type="ECO:0000259" key="5">
    <source>
        <dbReference type="Pfam" id="PF07732"/>
    </source>
</evidence>
<dbReference type="CDD" id="cd13900">
    <property type="entry name" value="CuRO_3_Tth-MCO_like"/>
    <property type="match status" value="1"/>
</dbReference>
<keyword evidence="1" id="KW-0479">Metal-binding</keyword>
<dbReference type="OrthoDB" id="9757546at2"/>
<dbReference type="InterPro" id="IPR011706">
    <property type="entry name" value="Cu-oxidase_C"/>
</dbReference>
<dbReference type="RefSeq" id="WP_088153295.1">
    <property type="nucleotide sequence ID" value="NZ_NHON01000048.1"/>
</dbReference>
<evidence type="ECO:0000313" key="7">
    <source>
        <dbReference type="Proteomes" id="UP000196655"/>
    </source>
</evidence>
<dbReference type="InterPro" id="IPR011707">
    <property type="entry name" value="Cu-oxidase-like_N"/>
</dbReference>
<dbReference type="GO" id="GO:0016491">
    <property type="term" value="F:oxidoreductase activity"/>
    <property type="evidence" value="ECO:0007669"/>
    <property type="project" value="UniProtKB-KW"/>
</dbReference>
<dbReference type="InterPro" id="IPR002355">
    <property type="entry name" value="Cu_oxidase_Cu_BS"/>
</dbReference>
<dbReference type="SUPFAM" id="SSF49503">
    <property type="entry name" value="Cupredoxins"/>
    <property type="match status" value="2"/>
</dbReference>
<feature type="chain" id="PRO_5013347061" evidence="3">
    <location>
        <begin position="21"/>
        <end position="678"/>
    </location>
</feature>
<dbReference type="InterPro" id="IPR045087">
    <property type="entry name" value="Cu-oxidase_fam"/>
</dbReference>
<dbReference type="PANTHER" id="PTHR11709:SF518">
    <property type="entry name" value="MULTICOPPER OXIDASE"/>
    <property type="match status" value="1"/>
</dbReference>
<dbReference type="PROSITE" id="PS00079">
    <property type="entry name" value="MULTICOPPER_OXIDASE1"/>
    <property type="match status" value="1"/>
</dbReference>
<dbReference type="EMBL" id="NHON01000048">
    <property type="protein sequence ID" value="OWJ64858.1"/>
    <property type="molecule type" value="Genomic_DNA"/>
</dbReference>